<gene>
    <name evidence="2" type="primary">fliX</name>
    <name evidence="2" type="ORF">CH338_09045</name>
</gene>
<evidence type="ECO:0000313" key="3">
    <source>
        <dbReference type="Proteomes" id="UP000248863"/>
    </source>
</evidence>
<name>A0A327KL31_9BRAD</name>
<dbReference type="EMBL" id="NPEU01000072">
    <property type="protein sequence ID" value="RAI39560.1"/>
    <property type="molecule type" value="Genomic_DNA"/>
</dbReference>
<keyword evidence="2" id="KW-0282">Flagellum</keyword>
<feature type="compositionally biased region" description="Low complexity" evidence="1">
    <location>
        <begin position="1"/>
        <end position="17"/>
    </location>
</feature>
<dbReference type="RefSeq" id="WP_111356777.1">
    <property type="nucleotide sequence ID" value="NZ_NHSK01000312.1"/>
</dbReference>
<dbReference type="InterPro" id="IPR019704">
    <property type="entry name" value="Flagellar_assmbl_FliX_class2"/>
</dbReference>
<organism evidence="2 3">
    <name type="scientific">Rhodoplanes elegans</name>
    <dbReference type="NCBI Taxonomy" id="29408"/>
    <lineage>
        <taxon>Bacteria</taxon>
        <taxon>Pseudomonadati</taxon>
        <taxon>Pseudomonadota</taxon>
        <taxon>Alphaproteobacteria</taxon>
        <taxon>Hyphomicrobiales</taxon>
        <taxon>Nitrobacteraceae</taxon>
        <taxon>Rhodoplanes</taxon>
    </lineage>
</organism>
<sequence>MRITGPTGPASTTPGSTVRRTGTGRFSLPDTDGPQGPSASGAARTLTGIDALLALQGVEDATERRRRAVVRGRSALDVLDEMKLALLSGNLDPAILGRLAAIAAGLKETTGDPGLDGVLAEIELRVEVELAKLKPLGSV</sequence>
<evidence type="ECO:0000313" key="2">
    <source>
        <dbReference type="EMBL" id="RAI39560.1"/>
    </source>
</evidence>
<comment type="caution">
    <text evidence="2">The sequence shown here is derived from an EMBL/GenBank/DDBJ whole genome shotgun (WGS) entry which is preliminary data.</text>
</comment>
<dbReference type="Pfam" id="PF10768">
    <property type="entry name" value="FliX"/>
    <property type="match status" value="1"/>
</dbReference>
<keyword evidence="3" id="KW-1185">Reference proteome</keyword>
<accession>A0A327KL31</accession>
<keyword evidence="2" id="KW-0966">Cell projection</keyword>
<proteinExistence type="predicted"/>
<evidence type="ECO:0000256" key="1">
    <source>
        <dbReference type="SAM" id="MobiDB-lite"/>
    </source>
</evidence>
<keyword evidence="2" id="KW-0969">Cilium</keyword>
<dbReference type="OrthoDB" id="8005693at2"/>
<protein>
    <submittedName>
        <fullName evidence="2">Flagellar assembly regulator FliX</fullName>
    </submittedName>
</protein>
<dbReference type="Proteomes" id="UP000248863">
    <property type="component" value="Unassembled WGS sequence"/>
</dbReference>
<dbReference type="GO" id="GO:0044781">
    <property type="term" value="P:bacterial-type flagellum organization"/>
    <property type="evidence" value="ECO:0007669"/>
    <property type="project" value="InterPro"/>
</dbReference>
<feature type="region of interest" description="Disordered" evidence="1">
    <location>
        <begin position="1"/>
        <end position="42"/>
    </location>
</feature>
<dbReference type="AlphaFoldDB" id="A0A327KL31"/>
<reference evidence="2 3" key="1">
    <citation type="submission" date="2017-07" db="EMBL/GenBank/DDBJ databases">
        <title>Draft Genome Sequences of Select Purple Nonsulfur Bacteria.</title>
        <authorList>
            <person name="Lasarre B."/>
            <person name="Mckinlay J.B."/>
        </authorList>
    </citation>
    <scope>NUCLEOTIDE SEQUENCE [LARGE SCALE GENOMIC DNA]</scope>
    <source>
        <strain evidence="2 3">DSM 11907</strain>
    </source>
</reference>